<dbReference type="EMBL" id="AMZH03024063">
    <property type="protein sequence ID" value="RRT36113.1"/>
    <property type="molecule type" value="Genomic_DNA"/>
</dbReference>
<accession>A0A426X9G0</accession>
<reference evidence="2 3" key="1">
    <citation type="journal article" date="2014" name="Agronomy (Basel)">
        <title>A Draft Genome Sequence for Ensete ventricosum, the Drought-Tolerant Tree Against Hunger.</title>
        <authorList>
            <person name="Harrison J."/>
            <person name="Moore K.A."/>
            <person name="Paszkiewicz K."/>
            <person name="Jones T."/>
            <person name="Grant M."/>
            <person name="Ambacheew D."/>
            <person name="Muzemil S."/>
            <person name="Studholme D.J."/>
        </authorList>
    </citation>
    <scope>NUCLEOTIDE SEQUENCE [LARGE SCALE GENOMIC DNA]</scope>
</reference>
<evidence type="ECO:0000313" key="2">
    <source>
        <dbReference type="EMBL" id="RRT36113.1"/>
    </source>
</evidence>
<feature type="compositionally biased region" description="Basic and acidic residues" evidence="1">
    <location>
        <begin position="196"/>
        <end position="210"/>
    </location>
</feature>
<sequence length="210" mass="23076">MEAAADTKKKTTCSLIYFTEESRIMSNGIHMRRAEEEQELTSIEPAGTQKLRSKYSLHNQYKNMLHSAIFSFAAKLGAERAGDVGISQIAATNTNKGVDEGGIPTLQHVGGIGEPRPPCVQRLPCCPAHQPSQKTSNLSYSEMDGQGKREKLTLGVAGGGRRGDEEEEEEEEGGQAGQRHRKKSHSRKRAGMGGIEMKRKEVEKWGEHSL</sequence>
<protein>
    <submittedName>
        <fullName evidence="2">Uncharacterized protein</fullName>
    </submittedName>
</protein>
<feature type="region of interest" description="Disordered" evidence="1">
    <location>
        <begin position="130"/>
        <end position="210"/>
    </location>
</feature>
<proteinExistence type="predicted"/>
<organism evidence="2 3">
    <name type="scientific">Ensete ventricosum</name>
    <name type="common">Abyssinian banana</name>
    <name type="synonym">Musa ensete</name>
    <dbReference type="NCBI Taxonomy" id="4639"/>
    <lineage>
        <taxon>Eukaryota</taxon>
        <taxon>Viridiplantae</taxon>
        <taxon>Streptophyta</taxon>
        <taxon>Embryophyta</taxon>
        <taxon>Tracheophyta</taxon>
        <taxon>Spermatophyta</taxon>
        <taxon>Magnoliopsida</taxon>
        <taxon>Liliopsida</taxon>
        <taxon>Zingiberales</taxon>
        <taxon>Musaceae</taxon>
        <taxon>Ensete</taxon>
    </lineage>
</organism>
<feature type="compositionally biased region" description="Polar residues" evidence="1">
    <location>
        <begin position="130"/>
        <end position="140"/>
    </location>
</feature>
<gene>
    <name evidence="2" type="ORF">B296_00027375</name>
</gene>
<dbReference type="Proteomes" id="UP000287651">
    <property type="component" value="Unassembled WGS sequence"/>
</dbReference>
<evidence type="ECO:0000256" key="1">
    <source>
        <dbReference type="SAM" id="MobiDB-lite"/>
    </source>
</evidence>
<comment type="caution">
    <text evidence="2">The sequence shown here is derived from an EMBL/GenBank/DDBJ whole genome shotgun (WGS) entry which is preliminary data.</text>
</comment>
<evidence type="ECO:0000313" key="3">
    <source>
        <dbReference type="Proteomes" id="UP000287651"/>
    </source>
</evidence>
<feature type="compositionally biased region" description="Basic residues" evidence="1">
    <location>
        <begin position="178"/>
        <end position="190"/>
    </location>
</feature>
<name>A0A426X9G0_ENSVE</name>
<dbReference type="AlphaFoldDB" id="A0A426X9G0"/>